<evidence type="ECO:0000313" key="2">
    <source>
        <dbReference type="EMBL" id="KIR61910.1"/>
    </source>
</evidence>
<dbReference type="Pfam" id="PF14417">
    <property type="entry name" value="MEDS"/>
    <property type="match status" value="1"/>
</dbReference>
<sequence>MTTSAVVDQVELGDHVCWFHDDETDGLDAVGRFAAAGLRLGHRVVCFLDALSAEDVRASAARHGAAPGPAPHAGELRIVPCGYSYLAGGRFRPERVVDALAAEIASAHREGHPGVRLVGDMAWAARRQVGIDTLRRYEAAASALFLDGRAAGLCLYDRRIFSTEWCQAMMSAHPAAAAPACGPRWTPLLRAHRTADPAGLRLVGQVDRSNRDAFAALLAAVTEETPARQPVVLDLSGLSFVDVRSAATLVRAGPRGVRLVGCRPGLARLLELVRGGLADED</sequence>
<dbReference type="EMBL" id="JXSX01000003">
    <property type="protein sequence ID" value="KIR61910.1"/>
    <property type="molecule type" value="Genomic_DNA"/>
</dbReference>
<proteinExistence type="predicted"/>
<evidence type="ECO:0000259" key="1">
    <source>
        <dbReference type="PROSITE" id="PS50801"/>
    </source>
</evidence>
<dbReference type="GeneID" id="301308468"/>
<dbReference type="PATRIC" id="fig|47853.6.peg.6539"/>
<dbReference type="InterPro" id="IPR002645">
    <property type="entry name" value="STAS_dom"/>
</dbReference>
<dbReference type="SUPFAM" id="SSF52091">
    <property type="entry name" value="SpoIIaa-like"/>
    <property type="match status" value="1"/>
</dbReference>
<evidence type="ECO:0000313" key="3">
    <source>
        <dbReference type="Proteomes" id="UP000032254"/>
    </source>
</evidence>
<feature type="domain" description="STAS" evidence="1">
    <location>
        <begin position="200"/>
        <end position="252"/>
    </location>
</feature>
<dbReference type="CDD" id="cd07043">
    <property type="entry name" value="STAS_anti-anti-sigma_factors"/>
    <property type="match status" value="1"/>
</dbReference>
<dbReference type="OrthoDB" id="116243at2"/>
<dbReference type="AlphaFoldDB" id="A0A0D0WX20"/>
<accession>A0A0D0WX20</accession>
<gene>
    <name evidence="2" type="ORF">TK50_31200</name>
</gene>
<dbReference type="InterPro" id="IPR058548">
    <property type="entry name" value="MlaB-like_STAS"/>
</dbReference>
<dbReference type="Gene3D" id="3.30.750.24">
    <property type="entry name" value="STAS domain"/>
    <property type="match status" value="1"/>
</dbReference>
<dbReference type="Pfam" id="PF13466">
    <property type="entry name" value="STAS_2"/>
    <property type="match status" value="1"/>
</dbReference>
<keyword evidence="3" id="KW-1185">Reference proteome</keyword>
<dbReference type="PROSITE" id="PS50801">
    <property type="entry name" value="STAS"/>
    <property type="match status" value="1"/>
</dbReference>
<comment type="caution">
    <text evidence="2">The sequence shown here is derived from an EMBL/GenBank/DDBJ whole genome shotgun (WGS) entry which is preliminary data.</text>
</comment>
<dbReference type="InterPro" id="IPR025847">
    <property type="entry name" value="MEDS_domain"/>
</dbReference>
<reference evidence="2 3" key="1">
    <citation type="submission" date="2015-01" db="EMBL/GenBank/DDBJ databases">
        <title>Sequencing and annotation of Micromonospora carbonacea strain JXNU-1 genome.</title>
        <authorList>
            <person name="Long Z."/>
            <person name="Huang Y."/>
            <person name="Jiang Y."/>
        </authorList>
    </citation>
    <scope>NUCLEOTIDE SEQUENCE [LARGE SCALE GENOMIC DNA]</scope>
    <source>
        <strain evidence="2 3">JXNU-1</strain>
    </source>
</reference>
<dbReference type="InterPro" id="IPR036513">
    <property type="entry name" value="STAS_dom_sf"/>
</dbReference>
<organism evidence="2 3">
    <name type="scientific">Micromonospora haikouensis</name>
    <dbReference type="NCBI Taxonomy" id="686309"/>
    <lineage>
        <taxon>Bacteria</taxon>
        <taxon>Bacillati</taxon>
        <taxon>Actinomycetota</taxon>
        <taxon>Actinomycetes</taxon>
        <taxon>Micromonosporales</taxon>
        <taxon>Micromonosporaceae</taxon>
        <taxon>Micromonospora</taxon>
    </lineage>
</organism>
<dbReference type="Proteomes" id="UP000032254">
    <property type="component" value="Unassembled WGS sequence"/>
</dbReference>
<dbReference type="RefSeq" id="WP_043969093.1">
    <property type="nucleotide sequence ID" value="NZ_JBEZEN010000031.1"/>
</dbReference>
<name>A0A0D0WX20_9ACTN</name>
<protein>
    <recommendedName>
        <fullName evidence="1">STAS domain-containing protein</fullName>
    </recommendedName>
</protein>